<feature type="transmembrane region" description="Helical" evidence="1">
    <location>
        <begin position="404"/>
        <end position="421"/>
    </location>
</feature>
<feature type="transmembrane region" description="Helical" evidence="1">
    <location>
        <begin position="58"/>
        <end position="76"/>
    </location>
</feature>
<dbReference type="EMBL" id="JAQQXP010000003">
    <property type="protein sequence ID" value="MDC8832429.1"/>
    <property type="molecule type" value="Genomic_DNA"/>
</dbReference>
<evidence type="ECO:0000313" key="2">
    <source>
        <dbReference type="EMBL" id="MDC8832429.1"/>
    </source>
</evidence>
<feature type="transmembrane region" description="Helical" evidence="1">
    <location>
        <begin position="362"/>
        <end position="384"/>
    </location>
</feature>
<feature type="transmembrane region" description="Helical" evidence="1">
    <location>
        <begin position="162"/>
        <end position="182"/>
    </location>
</feature>
<organism evidence="2 3">
    <name type="scientific">Alteromonas gilva</name>
    <dbReference type="NCBI Taxonomy" id="2987522"/>
    <lineage>
        <taxon>Bacteria</taxon>
        <taxon>Pseudomonadati</taxon>
        <taxon>Pseudomonadota</taxon>
        <taxon>Gammaproteobacteria</taxon>
        <taxon>Alteromonadales</taxon>
        <taxon>Alteromonadaceae</taxon>
        <taxon>Alteromonas/Salinimonas group</taxon>
        <taxon>Alteromonas</taxon>
    </lineage>
</organism>
<keyword evidence="3" id="KW-1185">Reference proteome</keyword>
<feature type="transmembrane region" description="Helical" evidence="1">
    <location>
        <begin position="118"/>
        <end position="141"/>
    </location>
</feature>
<keyword evidence="1" id="KW-0812">Transmembrane</keyword>
<feature type="transmembrane region" description="Helical" evidence="1">
    <location>
        <begin position="287"/>
        <end position="307"/>
    </location>
</feature>
<evidence type="ECO:0000256" key="1">
    <source>
        <dbReference type="SAM" id="Phobius"/>
    </source>
</evidence>
<evidence type="ECO:0008006" key="4">
    <source>
        <dbReference type="Google" id="ProtNLM"/>
    </source>
</evidence>
<gene>
    <name evidence="2" type="ORF">OIK42_16860</name>
</gene>
<evidence type="ECO:0000313" key="3">
    <source>
        <dbReference type="Proteomes" id="UP001218788"/>
    </source>
</evidence>
<dbReference type="RefSeq" id="WP_273642250.1">
    <property type="nucleotide sequence ID" value="NZ_JAQQXP010000003.1"/>
</dbReference>
<feature type="transmembrane region" description="Helical" evidence="1">
    <location>
        <begin position="327"/>
        <end position="350"/>
    </location>
</feature>
<keyword evidence="1" id="KW-1133">Transmembrane helix</keyword>
<keyword evidence="1" id="KW-0472">Membrane</keyword>
<feature type="transmembrane region" description="Helical" evidence="1">
    <location>
        <begin position="12"/>
        <end position="38"/>
    </location>
</feature>
<dbReference type="Proteomes" id="UP001218788">
    <property type="component" value="Unassembled WGS sequence"/>
</dbReference>
<sequence length="422" mass="44905">MTSISLSKAGGWLAIVTLASQLMAVAGWLSGSVAVVLAWLTMAAMLPTLNRSARKQSLSLFVLGLAGLVVGIALQVDIDWQAVFAANVPLLTMFVAISFLSLTNAPDADAPLPRGNRAAVITTIGTNLLGAVINLSVVLVFGDRLRRQGTLSNAQQIALTRCFTAAAWWSPFFIATGVALMYAPGMTWTATIIPGVVMTILAIGYTLLDIRRRDPAQFEGYPLQAESLVIPILMAASVLLLHHYFPDVSIIVLISILSVLGSLLFMRERPRGPVIRHFIEHRLLSAGAQFALFLAAGVFSAGIKTLLAIHPGLIDLHRYPFDAGMFALFSAAMIGAGLVGVHPLISIAVVSPILLPLSPDPASLGFMFLSTWAISTGSGPLSGIGLVMTGRYGISSRQIIKNNWHYVVVMWGLACVVNAVLL</sequence>
<name>A0ABT5L5U4_9ALTE</name>
<accession>A0ABT5L5U4</accession>
<feature type="transmembrane region" description="Helical" evidence="1">
    <location>
        <begin position="83"/>
        <end position="103"/>
    </location>
</feature>
<protein>
    <recommendedName>
        <fullName evidence="4">Citrate transporter</fullName>
    </recommendedName>
</protein>
<feature type="transmembrane region" description="Helical" evidence="1">
    <location>
        <begin position="188"/>
        <end position="208"/>
    </location>
</feature>
<feature type="transmembrane region" description="Helical" evidence="1">
    <location>
        <begin position="248"/>
        <end position="266"/>
    </location>
</feature>
<proteinExistence type="predicted"/>
<comment type="caution">
    <text evidence="2">The sequence shown here is derived from an EMBL/GenBank/DDBJ whole genome shotgun (WGS) entry which is preliminary data.</text>
</comment>
<reference evidence="2 3" key="1">
    <citation type="submission" date="2022-10" db="EMBL/GenBank/DDBJ databases">
        <title>Alteromonas sp. chi3 Genome sequencing.</title>
        <authorList>
            <person name="Park S."/>
        </authorList>
    </citation>
    <scope>NUCLEOTIDE SEQUENCE [LARGE SCALE GENOMIC DNA]</scope>
    <source>
        <strain evidence="3">chi3</strain>
    </source>
</reference>